<dbReference type="EMBL" id="BMOD01000025">
    <property type="protein sequence ID" value="GGJ52561.1"/>
    <property type="molecule type" value="Genomic_DNA"/>
</dbReference>
<accession>A0ABQ2DC11</accession>
<name>A0ABQ2DC11_9DEIO</name>
<sequence length="54" mass="6120">MERAQRFSVRLNCSAVQQQLNLFEDNPAMLQLCEEANLASLCRGPLVMGFFNQS</sequence>
<organism evidence="1 2">
    <name type="scientific">Deinococcus roseus</name>
    <dbReference type="NCBI Taxonomy" id="392414"/>
    <lineage>
        <taxon>Bacteria</taxon>
        <taxon>Thermotogati</taxon>
        <taxon>Deinococcota</taxon>
        <taxon>Deinococci</taxon>
        <taxon>Deinococcales</taxon>
        <taxon>Deinococcaceae</taxon>
        <taxon>Deinococcus</taxon>
    </lineage>
</organism>
<evidence type="ECO:0000313" key="1">
    <source>
        <dbReference type="EMBL" id="GGJ52561.1"/>
    </source>
</evidence>
<proteinExistence type="predicted"/>
<evidence type="ECO:0000313" key="2">
    <source>
        <dbReference type="Proteomes" id="UP000632222"/>
    </source>
</evidence>
<protein>
    <submittedName>
        <fullName evidence="1">Uncharacterized protein</fullName>
    </submittedName>
</protein>
<reference evidence="2" key="1">
    <citation type="journal article" date="2019" name="Int. J. Syst. Evol. Microbiol.">
        <title>The Global Catalogue of Microorganisms (GCM) 10K type strain sequencing project: providing services to taxonomists for standard genome sequencing and annotation.</title>
        <authorList>
            <consortium name="The Broad Institute Genomics Platform"/>
            <consortium name="The Broad Institute Genome Sequencing Center for Infectious Disease"/>
            <person name="Wu L."/>
            <person name="Ma J."/>
        </authorList>
    </citation>
    <scope>NUCLEOTIDE SEQUENCE [LARGE SCALE GENOMIC DNA]</scope>
    <source>
        <strain evidence="2">JCM 14370</strain>
    </source>
</reference>
<keyword evidence="2" id="KW-1185">Reference proteome</keyword>
<comment type="caution">
    <text evidence="1">The sequence shown here is derived from an EMBL/GenBank/DDBJ whole genome shotgun (WGS) entry which is preliminary data.</text>
</comment>
<gene>
    <name evidence="1" type="ORF">GCM10008938_43190</name>
</gene>
<dbReference type="Proteomes" id="UP000632222">
    <property type="component" value="Unassembled WGS sequence"/>
</dbReference>